<comment type="function">
    <text evidence="8">Reversible hydration of carbon dioxide.</text>
</comment>
<evidence type="ECO:0000256" key="6">
    <source>
        <dbReference type="ARBA" id="ARBA00048348"/>
    </source>
</evidence>
<dbReference type="AlphaFoldDB" id="A0A1M7ZJQ0"/>
<keyword evidence="3 7" id="KW-0479">Metal-binding</keyword>
<dbReference type="CDD" id="cd00884">
    <property type="entry name" value="beta_CA_cladeB"/>
    <property type="match status" value="1"/>
</dbReference>
<reference evidence="9 10" key="1">
    <citation type="submission" date="2016-12" db="EMBL/GenBank/DDBJ databases">
        <authorList>
            <person name="Song W.-J."/>
            <person name="Kurnit D.M."/>
        </authorList>
    </citation>
    <scope>NUCLEOTIDE SEQUENCE [LARGE SCALE GENOMIC DNA]</scope>
    <source>
        <strain evidence="9 10">DSM 19599</strain>
    </source>
</reference>
<dbReference type="InterPro" id="IPR015892">
    <property type="entry name" value="Carbonic_anhydrase_CS"/>
</dbReference>
<dbReference type="Gene3D" id="3.40.1050.10">
    <property type="entry name" value="Carbonic anhydrase"/>
    <property type="match status" value="1"/>
</dbReference>
<evidence type="ECO:0000256" key="4">
    <source>
        <dbReference type="ARBA" id="ARBA00022833"/>
    </source>
</evidence>
<gene>
    <name evidence="9" type="ORF">SAMN02745172_01975</name>
</gene>
<evidence type="ECO:0000256" key="2">
    <source>
        <dbReference type="ARBA" id="ARBA00012925"/>
    </source>
</evidence>
<feature type="binding site" evidence="7">
    <location>
        <position position="46"/>
    </location>
    <ligand>
        <name>Zn(2+)</name>
        <dbReference type="ChEBI" id="CHEBI:29105"/>
    </ligand>
</feature>
<keyword evidence="10" id="KW-1185">Reference proteome</keyword>
<dbReference type="GO" id="GO:0004089">
    <property type="term" value="F:carbonate dehydratase activity"/>
    <property type="evidence" value="ECO:0007669"/>
    <property type="project" value="UniProtKB-UniRule"/>
</dbReference>
<feature type="binding site" evidence="7">
    <location>
        <position position="105"/>
    </location>
    <ligand>
        <name>Zn(2+)</name>
        <dbReference type="ChEBI" id="CHEBI:29105"/>
    </ligand>
</feature>
<comment type="catalytic activity">
    <reaction evidence="6 8">
        <text>hydrogencarbonate + H(+) = CO2 + H2O</text>
        <dbReference type="Rhea" id="RHEA:10748"/>
        <dbReference type="ChEBI" id="CHEBI:15377"/>
        <dbReference type="ChEBI" id="CHEBI:15378"/>
        <dbReference type="ChEBI" id="CHEBI:16526"/>
        <dbReference type="ChEBI" id="CHEBI:17544"/>
        <dbReference type="EC" id="4.2.1.1"/>
    </reaction>
</comment>
<dbReference type="SUPFAM" id="SSF53056">
    <property type="entry name" value="beta-carbonic anhydrase, cab"/>
    <property type="match status" value="1"/>
</dbReference>
<evidence type="ECO:0000256" key="3">
    <source>
        <dbReference type="ARBA" id="ARBA00022723"/>
    </source>
</evidence>
<evidence type="ECO:0000256" key="1">
    <source>
        <dbReference type="ARBA" id="ARBA00006217"/>
    </source>
</evidence>
<evidence type="ECO:0000313" key="10">
    <source>
        <dbReference type="Proteomes" id="UP000186406"/>
    </source>
</evidence>
<organism evidence="9 10">
    <name type="scientific">Pseudoxanthobacter soli DSM 19599</name>
    <dbReference type="NCBI Taxonomy" id="1123029"/>
    <lineage>
        <taxon>Bacteria</taxon>
        <taxon>Pseudomonadati</taxon>
        <taxon>Pseudomonadota</taxon>
        <taxon>Alphaproteobacteria</taxon>
        <taxon>Hyphomicrobiales</taxon>
        <taxon>Segnochrobactraceae</taxon>
        <taxon>Pseudoxanthobacter</taxon>
    </lineage>
</organism>
<comment type="cofactor">
    <cofactor evidence="7">
        <name>Zn(2+)</name>
        <dbReference type="ChEBI" id="CHEBI:29105"/>
    </cofactor>
    <text evidence="7">Binds 1 zinc ion per subunit.</text>
</comment>
<comment type="similarity">
    <text evidence="1 8">Belongs to the beta-class carbonic anhydrase family.</text>
</comment>
<dbReference type="RefSeq" id="WP_073628018.1">
    <property type="nucleotide sequence ID" value="NZ_FRXO01000003.1"/>
</dbReference>
<dbReference type="PANTHER" id="PTHR11002:SF76">
    <property type="entry name" value="CARBONIC ANHYDRASE"/>
    <property type="match status" value="1"/>
</dbReference>
<dbReference type="Pfam" id="PF00484">
    <property type="entry name" value="Pro_CA"/>
    <property type="match status" value="1"/>
</dbReference>
<keyword evidence="5 8" id="KW-0456">Lyase</keyword>
<dbReference type="InterPro" id="IPR045066">
    <property type="entry name" value="Beta_CA_cladeB"/>
</dbReference>
<accession>A0A1M7ZJQ0</accession>
<evidence type="ECO:0000313" key="9">
    <source>
        <dbReference type="EMBL" id="SHO65118.1"/>
    </source>
</evidence>
<feature type="binding site" evidence="7">
    <location>
        <position position="108"/>
    </location>
    <ligand>
        <name>Zn(2+)</name>
        <dbReference type="ChEBI" id="CHEBI:29105"/>
    </ligand>
</feature>
<dbReference type="Proteomes" id="UP000186406">
    <property type="component" value="Unassembled WGS sequence"/>
</dbReference>
<dbReference type="STRING" id="1123029.SAMN02745172_01975"/>
<dbReference type="EMBL" id="FRXO01000003">
    <property type="protein sequence ID" value="SHO65118.1"/>
    <property type="molecule type" value="Genomic_DNA"/>
</dbReference>
<dbReference type="PANTHER" id="PTHR11002">
    <property type="entry name" value="CARBONIC ANHYDRASE"/>
    <property type="match status" value="1"/>
</dbReference>
<evidence type="ECO:0000256" key="5">
    <source>
        <dbReference type="ARBA" id="ARBA00023239"/>
    </source>
</evidence>
<keyword evidence="4 7" id="KW-0862">Zinc</keyword>
<dbReference type="InterPro" id="IPR001765">
    <property type="entry name" value="Carbonic_anhydrase"/>
</dbReference>
<feature type="binding site" evidence="7">
    <location>
        <position position="44"/>
    </location>
    <ligand>
        <name>Zn(2+)</name>
        <dbReference type="ChEBI" id="CHEBI:29105"/>
    </ligand>
</feature>
<proteinExistence type="inferred from homology"/>
<sequence>MPHLPLRLIKGYAAFKGGRLAEERARYRELAEAGQRPEIMVVSCCDSRCAPETIFDVGPGELFVTRNVANLVPPFAPDDVHHGTSAALEFAVTVLEVKHIVVLGHGRCGGVKAFLAGVATPPPPEDFIGHWITLIEPARARLACDDPDPNLDPETALERANVCQSLDNLRTFPWIREREQDGRLTLEGAWFDISTGELMALDPESGRFQPVDEAAAAA</sequence>
<dbReference type="PROSITE" id="PS00705">
    <property type="entry name" value="PROK_CO2_ANHYDRASE_2"/>
    <property type="match status" value="1"/>
</dbReference>
<name>A0A1M7ZJQ0_9HYPH</name>
<dbReference type="OrthoDB" id="9797527at2"/>
<evidence type="ECO:0000256" key="7">
    <source>
        <dbReference type="PIRSR" id="PIRSR601765-1"/>
    </source>
</evidence>
<dbReference type="EC" id="4.2.1.1" evidence="2 8"/>
<dbReference type="InterPro" id="IPR036874">
    <property type="entry name" value="Carbonic_anhydrase_sf"/>
</dbReference>
<protein>
    <recommendedName>
        <fullName evidence="2 8">Carbonic anhydrase</fullName>
        <ecNumber evidence="2 8">4.2.1.1</ecNumber>
    </recommendedName>
    <alternativeName>
        <fullName evidence="8">Carbonate dehydratase</fullName>
    </alternativeName>
</protein>
<dbReference type="SMART" id="SM00947">
    <property type="entry name" value="Pro_CA"/>
    <property type="match status" value="1"/>
</dbReference>
<dbReference type="GO" id="GO:0015976">
    <property type="term" value="P:carbon utilization"/>
    <property type="evidence" value="ECO:0007669"/>
    <property type="project" value="InterPro"/>
</dbReference>
<evidence type="ECO:0000256" key="8">
    <source>
        <dbReference type="RuleBase" id="RU003956"/>
    </source>
</evidence>
<dbReference type="GO" id="GO:0008270">
    <property type="term" value="F:zinc ion binding"/>
    <property type="evidence" value="ECO:0007669"/>
    <property type="project" value="UniProtKB-UniRule"/>
</dbReference>